<sequence length="149" mass="16623">MSDVGRWKVRTSYQLGTSHRPLKRYTTTGTFTEIPGNTMERITVCKATAGHGTRKPHERYLSGHPSTKDFCKRHSSPLQDTVPEEKEGRMDHGCNLDEDRGMEAGTIANTKHPLDILESEEVTGIFIGPIAVEEVKQAIEKLKSGEASW</sequence>
<organism evidence="2 3">
    <name type="scientific">Desmophyllum pertusum</name>
    <dbReference type="NCBI Taxonomy" id="174260"/>
    <lineage>
        <taxon>Eukaryota</taxon>
        <taxon>Metazoa</taxon>
        <taxon>Cnidaria</taxon>
        <taxon>Anthozoa</taxon>
        <taxon>Hexacorallia</taxon>
        <taxon>Scleractinia</taxon>
        <taxon>Caryophylliina</taxon>
        <taxon>Caryophylliidae</taxon>
        <taxon>Desmophyllum</taxon>
    </lineage>
</organism>
<dbReference type="Proteomes" id="UP001163046">
    <property type="component" value="Unassembled WGS sequence"/>
</dbReference>
<protein>
    <submittedName>
        <fullName evidence="2">Uncharacterized protein</fullName>
    </submittedName>
</protein>
<keyword evidence="3" id="KW-1185">Reference proteome</keyword>
<dbReference type="AlphaFoldDB" id="A0A9W9Z159"/>
<feature type="region of interest" description="Disordered" evidence="1">
    <location>
        <begin position="49"/>
        <end position="98"/>
    </location>
</feature>
<dbReference type="EMBL" id="MU826848">
    <property type="protein sequence ID" value="KAJ7371349.1"/>
    <property type="molecule type" value="Genomic_DNA"/>
</dbReference>
<gene>
    <name evidence="2" type="ORF">OS493_026450</name>
</gene>
<accession>A0A9W9Z159</accession>
<feature type="compositionally biased region" description="Basic and acidic residues" evidence="1">
    <location>
        <begin position="58"/>
        <end position="72"/>
    </location>
</feature>
<comment type="caution">
    <text evidence="2">The sequence shown here is derived from an EMBL/GenBank/DDBJ whole genome shotgun (WGS) entry which is preliminary data.</text>
</comment>
<reference evidence="2" key="1">
    <citation type="submission" date="2023-01" db="EMBL/GenBank/DDBJ databases">
        <title>Genome assembly of the deep-sea coral Lophelia pertusa.</title>
        <authorList>
            <person name="Herrera S."/>
            <person name="Cordes E."/>
        </authorList>
    </citation>
    <scope>NUCLEOTIDE SEQUENCE</scope>
    <source>
        <strain evidence="2">USNM1676648</strain>
        <tissue evidence="2">Polyp</tissue>
    </source>
</reference>
<evidence type="ECO:0000313" key="2">
    <source>
        <dbReference type="EMBL" id="KAJ7371349.1"/>
    </source>
</evidence>
<name>A0A9W9Z159_9CNID</name>
<proteinExistence type="predicted"/>
<evidence type="ECO:0000256" key="1">
    <source>
        <dbReference type="SAM" id="MobiDB-lite"/>
    </source>
</evidence>
<feature type="compositionally biased region" description="Basic and acidic residues" evidence="1">
    <location>
        <begin position="83"/>
        <end position="98"/>
    </location>
</feature>
<evidence type="ECO:0000313" key="3">
    <source>
        <dbReference type="Proteomes" id="UP001163046"/>
    </source>
</evidence>